<reference evidence="1 2" key="1">
    <citation type="submission" date="2024-08" db="EMBL/GenBank/DDBJ databases">
        <authorList>
            <person name="Cucini C."/>
            <person name="Frati F."/>
        </authorList>
    </citation>
    <scope>NUCLEOTIDE SEQUENCE [LARGE SCALE GENOMIC DNA]</scope>
</reference>
<organism evidence="1 2">
    <name type="scientific">Orchesella dallaii</name>
    <dbReference type="NCBI Taxonomy" id="48710"/>
    <lineage>
        <taxon>Eukaryota</taxon>
        <taxon>Metazoa</taxon>
        <taxon>Ecdysozoa</taxon>
        <taxon>Arthropoda</taxon>
        <taxon>Hexapoda</taxon>
        <taxon>Collembola</taxon>
        <taxon>Entomobryomorpha</taxon>
        <taxon>Entomobryoidea</taxon>
        <taxon>Orchesellidae</taxon>
        <taxon>Orchesellinae</taxon>
        <taxon>Orchesella</taxon>
    </lineage>
</organism>
<gene>
    <name evidence="1" type="ORF">ODALV1_LOCUS8804</name>
</gene>
<accession>A0ABP1QB88</accession>
<evidence type="ECO:0000313" key="2">
    <source>
        <dbReference type="Proteomes" id="UP001642540"/>
    </source>
</evidence>
<dbReference type="Proteomes" id="UP001642540">
    <property type="component" value="Unassembled WGS sequence"/>
</dbReference>
<evidence type="ECO:0000313" key="1">
    <source>
        <dbReference type="EMBL" id="CAL8094523.1"/>
    </source>
</evidence>
<sequence>MMEYQAIEMDFSSWNPFSEGSYEVPIPLIQVPIVPNQYQYAQVDYELDSDLFAGTNLVDDVWEIFDDYGLDFIFQDLDEPIDVPISTNYNYDPHHFMNAQNEDASNVWHQSVTNEPTQAFTNSNLQAPQLAGETTQATCAVATTKDTRKRKVYLYDRDINDPNLTKEEIKLIKKAKRSKKFHEMRKTRLFAARERFKTGLKSRELELQDLLDTMAIIQKQIGEVDPEIMKEVNVIKQRLQDLKEVRKRFKLK</sequence>
<keyword evidence="2" id="KW-1185">Reference proteome</keyword>
<dbReference type="EMBL" id="CAXLJM020000027">
    <property type="protein sequence ID" value="CAL8094523.1"/>
    <property type="molecule type" value="Genomic_DNA"/>
</dbReference>
<comment type="caution">
    <text evidence="1">The sequence shown here is derived from an EMBL/GenBank/DDBJ whole genome shotgun (WGS) entry which is preliminary data.</text>
</comment>
<name>A0ABP1QB88_9HEXA</name>
<proteinExistence type="predicted"/>
<protein>
    <recommendedName>
        <fullName evidence="3">BZIP domain-containing protein</fullName>
    </recommendedName>
</protein>
<evidence type="ECO:0008006" key="3">
    <source>
        <dbReference type="Google" id="ProtNLM"/>
    </source>
</evidence>